<protein>
    <recommendedName>
        <fullName evidence="3">DUF674 family protein</fullName>
    </recommendedName>
</protein>
<reference evidence="1 2" key="1">
    <citation type="submission" date="2024-01" db="EMBL/GenBank/DDBJ databases">
        <title>The genomes of 5 underutilized Papilionoideae crops provide insights into root nodulation and disease resistanc.</title>
        <authorList>
            <person name="Yuan L."/>
        </authorList>
    </citation>
    <scope>NUCLEOTIDE SEQUENCE [LARGE SCALE GENOMIC DNA]</scope>
    <source>
        <strain evidence="1">ZHUSHIDOU_FW_LH</strain>
        <tissue evidence="1">Leaf</tissue>
    </source>
</reference>
<evidence type="ECO:0000313" key="2">
    <source>
        <dbReference type="Proteomes" id="UP001372338"/>
    </source>
</evidence>
<keyword evidence="2" id="KW-1185">Reference proteome</keyword>
<gene>
    <name evidence="1" type="ORF">RIF29_30388</name>
</gene>
<proteinExistence type="predicted"/>
<evidence type="ECO:0000313" key="1">
    <source>
        <dbReference type="EMBL" id="KAK7256851.1"/>
    </source>
</evidence>
<evidence type="ECO:0008006" key="3">
    <source>
        <dbReference type="Google" id="ProtNLM"/>
    </source>
</evidence>
<sequence>MTAPDQATLTLVVDEEKNRVVFAHVGKDFVDVMVSFLTLPLGTIARLVAKESNMMKKVSVGCLSSLYESVAILDVKLFWTEACKEMLLRPRNSMEAYCSNMKLNIDDTEKVKYFICQNLDCTNKESGGLLSTFRNTRCKCGKLMNKVILPEKGMLTYNEGFIPDMATFIISDDLKLKPYDIAASVLPGIQDLHATKEVTVNVTKEKMVDLLKCSLLSKTPLTDFFLRKTEFPQYAAPQPRNELVFNFGPSKADDGGVIISLKVFIRKSNSKILFALAENDFVDLVFSFLTFPLGGMEQMLKGNSCLGSIDNLYKSMLDLDGCKYLRSFDLKDKFVNYRLAHQFKIERQILPFDEVPTSNFICCSENNFSSCYLTKLQGYHNKRINISGKLYAPLSYLEPQSSTGEPYSNCGGRGFVKKPSMYMVKDDLVVTPASPFSTITFLTKSGIPLEDLEERIISIGNADGLNILKASLISSSALTNGLAQFLKPLKNDNIPIKMEKIYRPLNMVYPRLFSIFINKDISVAEVRSSTADQGWIWSFTWRRNLFIWEEELLSSLLQYMPDLILIGSPTLDAFLSKLWNNFIPSKVSGFMWKLLLGRLCWPACAKSFF</sequence>
<dbReference type="PANTHER" id="PTHR33103:SF102">
    <property type="entry name" value="DUF674 FAMILY PROTEIN"/>
    <property type="match status" value="1"/>
</dbReference>
<dbReference type="Proteomes" id="UP001372338">
    <property type="component" value="Unassembled WGS sequence"/>
</dbReference>
<organism evidence="1 2">
    <name type="scientific">Crotalaria pallida</name>
    <name type="common">Smooth rattlebox</name>
    <name type="synonym">Crotalaria striata</name>
    <dbReference type="NCBI Taxonomy" id="3830"/>
    <lineage>
        <taxon>Eukaryota</taxon>
        <taxon>Viridiplantae</taxon>
        <taxon>Streptophyta</taxon>
        <taxon>Embryophyta</taxon>
        <taxon>Tracheophyta</taxon>
        <taxon>Spermatophyta</taxon>
        <taxon>Magnoliopsida</taxon>
        <taxon>eudicotyledons</taxon>
        <taxon>Gunneridae</taxon>
        <taxon>Pentapetalae</taxon>
        <taxon>rosids</taxon>
        <taxon>fabids</taxon>
        <taxon>Fabales</taxon>
        <taxon>Fabaceae</taxon>
        <taxon>Papilionoideae</taxon>
        <taxon>50 kb inversion clade</taxon>
        <taxon>genistoids sensu lato</taxon>
        <taxon>core genistoids</taxon>
        <taxon>Crotalarieae</taxon>
        <taxon>Crotalaria</taxon>
    </lineage>
</organism>
<accession>A0AAN9EGF3</accession>
<dbReference type="PANTHER" id="PTHR33103">
    <property type="entry name" value="OS01G0153900 PROTEIN"/>
    <property type="match status" value="1"/>
</dbReference>
<dbReference type="AlphaFoldDB" id="A0AAN9EGF3"/>
<dbReference type="InterPro" id="IPR007750">
    <property type="entry name" value="DUF674"/>
</dbReference>
<comment type="caution">
    <text evidence="1">The sequence shown here is derived from an EMBL/GenBank/DDBJ whole genome shotgun (WGS) entry which is preliminary data.</text>
</comment>
<name>A0AAN9EGF3_CROPI</name>
<dbReference type="Pfam" id="PF05056">
    <property type="entry name" value="DUF674"/>
    <property type="match status" value="1"/>
</dbReference>
<dbReference type="EMBL" id="JAYWIO010000006">
    <property type="protein sequence ID" value="KAK7256851.1"/>
    <property type="molecule type" value="Genomic_DNA"/>
</dbReference>